<proteinExistence type="predicted"/>
<reference evidence="7 8" key="1">
    <citation type="journal article" date="2018" name="G3 (Bethesda)">
        <title>Phylogenetic and Phylogenomic Definition of Rhizopus Species.</title>
        <authorList>
            <person name="Gryganskyi A.P."/>
            <person name="Golan J."/>
            <person name="Dolatabadi S."/>
            <person name="Mondo S."/>
            <person name="Robb S."/>
            <person name="Idnurm A."/>
            <person name="Muszewska A."/>
            <person name="Steczkiewicz K."/>
            <person name="Masonjones S."/>
            <person name="Liao H.L."/>
            <person name="Gajdeczka M.T."/>
            <person name="Anike F."/>
            <person name="Vuek A."/>
            <person name="Anishchenko I.M."/>
            <person name="Voigt K."/>
            <person name="de Hoog G.S."/>
            <person name="Smith M.E."/>
            <person name="Heitman J."/>
            <person name="Vilgalys R."/>
            <person name="Stajich J.E."/>
        </authorList>
    </citation>
    <scope>NUCLEOTIDE SEQUENCE [LARGE SCALE GENOMIC DNA]</scope>
    <source>
        <strain evidence="7 8">CBS 357.93</strain>
    </source>
</reference>
<evidence type="ECO:0000256" key="2">
    <source>
        <dbReference type="ARBA" id="ARBA00022554"/>
    </source>
</evidence>
<keyword evidence="3" id="KW-0812">Transmembrane</keyword>
<keyword evidence="4" id="KW-1133">Transmembrane helix</keyword>
<evidence type="ECO:0000313" key="8">
    <source>
        <dbReference type="Proteomes" id="UP000252139"/>
    </source>
</evidence>
<evidence type="ECO:0000256" key="3">
    <source>
        <dbReference type="ARBA" id="ARBA00022692"/>
    </source>
</evidence>
<dbReference type="GO" id="GO:0006799">
    <property type="term" value="P:polyphosphate biosynthetic process"/>
    <property type="evidence" value="ECO:0007669"/>
    <property type="project" value="UniProtKB-ARBA"/>
</dbReference>
<accession>A0A367IWG2</accession>
<dbReference type="EMBL" id="PJQL01003176">
    <property type="protein sequence ID" value="RCH82033.1"/>
    <property type="molecule type" value="Genomic_DNA"/>
</dbReference>
<dbReference type="InterPro" id="IPR042267">
    <property type="entry name" value="VTC_sf"/>
</dbReference>
<keyword evidence="5" id="KW-0472">Membrane</keyword>
<gene>
    <name evidence="7" type="primary">VTC4_4</name>
    <name evidence="7" type="ORF">CU097_002610</name>
</gene>
<comment type="caution">
    <text evidence="7">The sequence shown here is derived from an EMBL/GenBank/DDBJ whole genome shotgun (WGS) entry which is preliminary data.</text>
</comment>
<dbReference type="STRING" id="86630.A0A367IWG2"/>
<dbReference type="InterPro" id="IPR051572">
    <property type="entry name" value="VTC_Complex_Subunit"/>
</dbReference>
<comment type="subcellular location">
    <subcellularLocation>
        <location evidence="1">Vacuole membrane</location>
        <topology evidence="1">Multi-pass membrane protein</topology>
    </subcellularLocation>
</comment>
<dbReference type="PROSITE" id="PS51382">
    <property type="entry name" value="SPX"/>
    <property type="match status" value="1"/>
</dbReference>
<dbReference type="InterPro" id="IPR004331">
    <property type="entry name" value="SPX_dom"/>
</dbReference>
<organism evidence="7 8">
    <name type="scientific">Rhizopus azygosporus</name>
    <name type="common">Rhizopus microsporus var. azygosporus</name>
    <dbReference type="NCBI Taxonomy" id="86630"/>
    <lineage>
        <taxon>Eukaryota</taxon>
        <taxon>Fungi</taxon>
        <taxon>Fungi incertae sedis</taxon>
        <taxon>Mucoromycota</taxon>
        <taxon>Mucoromycotina</taxon>
        <taxon>Mucoromycetes</taxon>
        <taxon>Mucorales</taxon>
        <taxon>Mucorineae</taxon>
        <taxon>Rhizopodaceae</taxon>
        <taxon>Rhizopus</taxon>
    </lineage>
</organism>
<keyword evidence="8" id="KW-1185">Reference proteome</keyword>
<dbReference type="PANTHER" id="PTHR46140">
    <property type="entry name" value="VACUOLAR TRANSPORTER CHAPERONE 1-RELATED"/>
    <property type="match status" value="1"/>
</dbReference>
<dbReference type="Pfam" id="PF09359">
    <property type="entry name" value="VTC"/>
    <property type="match status" value="1"/>
</dbReference>
<dbReference type="AlphaFoldDB" id="A0A367IWG2"/>
<dbReference type="PANTHER" id="PTHR46140:SF1">
    <property type="entry name" value="VACUOLAR TRANSPORTER CHAPERONE COMPLEX SUBUNIT 4-RELATED"/>
    <property type="match status" value="1"/>
</dbReference>
<dbReference type="Gene3D" id="3.20.100.30">
    <property type="entry name" value="VTC, catalytic tunnel domain"/>
    <property type="match status" value="1"/>
</dbReference>
<protein>
    <submittedName>
        <fullName evidence="7">Vacuolar transporter chaperone</fullName>
    </submittedName>
</protein>
<evidence type="ECO:0000256" key="4">
    <source>
        <dbReference type="ARBA" id="ARBA00022989"/>
    </source>
</evidence>
<evidence type="ECO:0000259" key="6">
    <source>
        <dbReference type="PROSITE" id="PS51382"/>
    </source>
</evidence>
<dbReference type="InterPro" id="IPR018966">
    <property type="entry name" value="VTC_domain"/>
</dbReference>
<evidence type="ECO:0000313" key="7">
    <source>
        <dbReference type="EMBL" id="RCH82033.1"/>
    </source>
</evidence>
<feature type="domain" description="SPX" evidence="6">
    <location>
        <begin position="1"/>
        <end position="156"/>
    </location>
</feature>
<evidence type="ECO:0000256" key="1">
    <source>
        <dbReference type="ARBA" id="ARBA00004128"/>
    </source>
</evidence>
<dbReference type="GO" id="GO:0005774">
    <property type="term" value="C:vacuolar membrane"/>
    <property type="evidence" value="ECO:0007669"/>
    <property type="project" value="UniProtKB-SubCell"/>
</dbReference>
<evidence type="ECO:0000256" key="5">
    <source>
        <dbReference type="ARBA" id="ARBA00023136"/>
    </source>
</evidence>
<keyword evidence="2" id="KW-0926">Vacuole</keyword>
<dbReference type="OrthoDB" id="6493944at2759"/>
<sequence length="644" mass="74548">MDSVIDHLPLSWLPLPVTQSALSDVARACVSNTSFEQEFKELKYAPWRFSYLDYYQLQRDITTISLSLTVAKRFEAEWSKVHSFFVLKKSEIERRMAACHLLKKEDNHSLLEQVKIIQADIHRLYHFAKLNYSGFLKLFILYDELFESHSTDLLLQRMMINKSFWDPSIVLFEFADQLNYLIPHPVCAPCVPRGKIKKYWVHPDNVLEVMLYLSSKAIIQNTHPSDLYPAMNEIGLPLSYDYSAHHQHKPLIATISDTNKVQITSIYFDTPTFANYSEKIANPSCHDSIVRMRYYENKDHDTINFVAVEEKGYDHNVTKSRSQQTHKRLGKIPQCSQESIVSNVSEQYQGNYSKIHQRFWVKKKHMSKWMKGSYSFKKTLDKPCCQYRTKEPQRTVQQMKDSCFKLENQVHSKEKVPAQTRTVYQAHDSRSTIYLDTNIVMMQLSQNETGNSILEPSKYPYENLSSHEAVRFPYCLVQIIGDDLLELQSCCLLEPAHDFSLYLHGIGTLFSDKVHIYPKWLQNPLTDDLRRTSFRGDLLFAEEKRQRRSFSQNSLKINTNTVHSDSDQSSIADTPWSSITIATIVTCCDDDPDISQPDGHLIPPAVLIIPRRLDRTLGTVRAAESEGTHVIKTITFSSQRDNCN</sequence>
<dbReference type="Proteomes" id="UP000252139">
    <property type="component" value="Unassembled WGS sequence"/>
</dbReference>
<name>A0A367IWG2_RHIAZ</name>